<reference evidence="1 2" key="1">
    <citation type="submission" date="2015-09" db="EMBL/GenBank/DDBJ databases">
        <title>Identification and resolution of microdiversity through metagenomic sequencing of parallel consortia.</title>
        <authorList>
            <person name="Nelson W.C."/>
            <person name="Romine M.F."/>
            <person name="Lindemann S.R."/>
        </authorList>
    </citation>
    <scope>NUCLEOTIDE SEQUENCE [LARGE SCALE GENOMIC DNA]</scope>
    <source>
        <strain evidence="1">Ana</strain>
    </source>
</reference>
<protein>
    <submittedName>
        <fullName evidence="1">Uncharacterized protein</fullName>
    </submittedName>
</protein>
<comment type="caution">
    <text evidence="1">The sequence shown here is derived from an EMBL/GenBank/DDBJ whole genome shotgun (WGS) entry which is preliminary data.</text>
</comment>
<dbReference type="AlphaFoldDB" id="A0A0P7ZPP7"/>
<dbReference type="Proteomes" id="UP000050465">
    <property type="component" value="Unassembled WGS sequence"/>
</dbReference>
<name>A0A0P7ZPP7_9CYAN</name>
<accession>A0A0P7ZPP7</accession>
<proteinExistence type="predicted"/>
<dbReference type="EMBL" id="LJZR01000092">
    <property type="protein sequence ID" value="KPQ31623.1"/>
    <property type="molecule type" value="Genomic_DNA"/>
</dbReference>
<organism evidence="1 2">
    <name type="scientific">Phormidesmis priestleyi Ana</name>
    <dbReference type="NCBI Taxonomy" id="1666911"/>
    <lineage>
        <taxon>Bacteria</taxon>
        <taxon>Bacillati</taxon>
        <taxon>Cyanobacteriota</taxon>
        <taxon>Cyanophyceae</taxon>
        <taxon>Leptolyngbyales</taxon>
        <taxon>Leptolyngbyaceae</taxon>
        <taxon>Phormidesmis</taxon>
    </lineage>
</organism>
<evidence type="ECO:0000313" key="1">
    <source>
        <dbReference type="EMBL" id="KPQ31623.1"/>
    </source>
</evidence>
<evidence type="ECO:0000313" key="2">
    <source>
        <dbReference type="Proteomes" id="UP000050465"/>
    </source>
</evidence>
<sequence>MGAVGVGEGFACAEFFEQIVHAGDDDFGVGGLDLFAVRVETITNFVDFLLVRSTVSSINFIWLDKL</sequence>
<gene>
    <name evidence="1" type="ORF">HLUCCA11_23365</name>
</gene>